<evidence type="ECO:0000313" key="1">
    <source>
        <dbReference type="EMBL" id="JAE16338.1"/>
    </source>
</evidence>
<proteinExistence type="predicted"/>
<reference evidence="1" key="1">
    <citation type="submission" date="2014-09" db="EMBL/GenBank/DDBJ databases">
        <authorList>
            <person name="Magalhaes I.L.F."/>
            <person name="Oliveira U."/>
            <person name="Santos F.R."/>
            <person name="Vidigal T.H.D.A."/>
            <person name="Brescovit A.D."/>
            <person name="Santos A.J."/>
        </authorList>
    </citation>
    <scope>NUCLEOTIDE SEQUENCE</scope>
    <source>
        <tissue evidence="1">Shoot tissue taken approximately 20 cm above the soil surface</tissue>
    </source>
</reference>
<reference evidence="1" key="2">
    <citation type="journal article" date="2015" name="Data Brief">
        <title>Shoot transcriptome of the giant reed, Arundo donax.</title>
        <authorList>
            <person name="Barrero R.A."/>
            <person name="Guerrero F.D."/>
            <person name="Moolhuijzen P."/>
            <person name="Goolsby J.A."/>
            <person name="Tidwell J."/>
            <person name="Bellgard S.E."/>
            <person name="Bellgard M.I."/>
        </authorList>
    </citation>
    <scope>NUCLEOTIDE SEQUENCE</scope>
    <source>
        <tissue evidence="1">Shoot tissue taken approximately 20 cm above the soil surface</tissue>
    </source>
</reference>
<dbReference type="EMBL" id="GBRH01181558">
    <property type="protein sequence ID" value="JAE16338.1"/>
    <property type="molecule type" value="Transcribed_RNA"/>
</dbReference>
<organism evidence="1">
    <name type="scientific">Arundo donax</name>
    <name type="common">Giant reed</name>
    <name type="synonym">Donax arundinaceus</name>
    <dbReference type="NCBI Taxonomy" id="35708"/>
    <lineage>
        <taxon>Eukaryota</taxon>
        <taxon>Viridiplantae</taxon>
        <taxon>Streptophyta</taxon>
        <taxon>Embryophyta</taxon>
        <taxon>Tracheophyta</taxon>
        <taxon>Spermatophyta</taxon>
        <taxon>Magnoliopsida</taxon>
        <taxon>Liliopsida</taxon>
        <taxon>Poales</taxon>
        <taxon>Poaceae</taxon>
        <taxon>PACMAD clade</taxon>
        <taxon>Arundinoideae</taxon>
        <taxon>Arundineae</taxon>
        <taxon>Arundo</taxon>
    </lineage>
</organism>
<dbReference type="AlphaFoldDB" id="A0A0A9G6L7"/>
<sequence length="23" mass="2809">MVGFLTENNMQLYPRFLPDHEEQ</sequence>
<protein>
    <submittedName>
        <fullName evidence="1">Uncharacterized protein</fullName>
    </submittedName>
</protein>
<name>A0A0A9G6L7_ARUDO</name>
<accession>A0A0A9G6L7</accession>